<organism evidence="8 9">
    <name type="scientific">Enterovibrio norvegicus DSM 15893</name>
    <dbReference type="NCBI Taxonomy" id="1121869"/>
    <lineage>
        <taxon>Bacteria</taxon>
        <taxon>Pseudomonadati</taxon>
        <taxon>Pseudomonadota</taxon>
        <taxon>Gammaproteobacteria</taxon>
        <taxon>Vibrionales</taxon>
        <taxon>Vibrionaceae</taxon>
        <taxon>Enterovibrio</taxon>
    </lineage>
</organism>
<dbReference type="PROSITE" id="PS50883">
    <property type="entry name" value="EAL"/>
    <property type="match status" value="1"/>
</dbReference>
<evidence type="ECO:0000313" key="8">
    <source>
        <dbReference type="EMBL" id="SFP54632.1"/>
    </source>
</evidence>
<dbReference type="GO" id="GO:0003824">
    <property type="term" value="F:catalytic activity"/>
    <property type="evidence" value="ECO:0007669"/>
    <property type="project" value="UniProtKB-ARBA"/>
</dbReference>
<evidence type="ECO:0000256" key="1">
    <source>
        <dbReference type="ARBA" id="ARBA00004370"/>
    </source>
</evidence>
<dbReference type="Pfam" id="PF00563">
    <property type="entry name" value="EAL"/>
    <property type="match status" value="1"/>
</dbReference>
<evidence type="ECO:0000256" key="4">
    <source>
        <dbReference type="ARBA" id="ARBA00023136"/>
    </source>
</evidence>
<dbReference type="GO" id="GO:0007165">
    <property type="term" value="P:signal transduction"/>
    <property type="evidence" value="ECO:0007669"/>
    <property type="project" value="UniProtKB-ARBA"/>
</dbReference>
<feature type="transmembrane region" description="Helical" evidence="5">
    <location>
        <begin position="6"/>
        <end position="25"/>
    </location>
</feature>
<dbReference type="NCBIfam" id="TIGR00254">
    <property type="entry name" value="GGDEF"/>
    <property type="match status" value="1"/>
</dbReference>
<accession>A0A1I5R7W9</accession>
<keyword evidence="4 5" id="KW-0472">Membrane</keyword>
<dbReference type="SUPFAM" id="SSF55073">
    <property type="entry name" value="Nucleotide cyclase"/>
    <property type="match status" value="1"/>
</dbReference>
<dbReference type="Pfam" id="PF03924">
    <property type="entry name" value="CHASE"/>
    <property type="match status" value="1"/>
</dbReference>
<dbReference type="RefSeq" id="WP_017009072.1">
    <property type="nucleotide sequence ID" value="NZ_FOWR01000017.1"/>
</dbReference>
<dbReference type="Pfam" id="PF00990">
    <property type="entry name" value="GGDEF"/>
    <property type="match status" value="1"/>
</dbReference>
<dbReference type="SUPFAM" id="SSF141868">
    <property type="entry name" value="EAL domain-like"/>
    <property type="match status" value="1"/>
</dbReference>
<evidence type="ECO:0000256" key="2">
    <source>
        <dbReference type="ARBA" id="ARBA00022692"/>
    </source>
</evidence>
<evidence type="ECO:0000313" key="9">
    <source>
        <dbReference type="Proteomes" id="UP000182692"/>
    </source>
</evidence>
<dbReference type="Gene3D" id="3.30.70.270">
    <property type="match status" value="1"/>
</dbReference>
<dbReference type="InterPro" id="IPR052155">
    <property type="entry name" value="Biofilm_reg_signaling"/>
</dbReference>
<dbReference type="InterPro" id="IPR043128">
    <property type="entry name" value="Rev_trsase/Diguanyl_cyclase"/>
</dbReference>
<sequence length="773" mass="87946">MRITTLPWAIFLIGAGLAYFSGLSVKKLEKEKQLSTFEALVEQRLNALEKSLYSFQELQFSGQLYFQNSQTLDKETFQQFLASRTKKNDGIHAVFWTPKVDKNTAHQFVRDVVEQEDKDYAQFTLYPETPTRCGSALNKYTFPVLYVSPETHTKTYVGWRADSQCEFVFAMERAFFQRSPESHFFKDEHGGGLRLFSAIVDKNALRGFLTSTLYFEDFFGAIWPHEKIGKSLHITVTPQFSNKGSTSALYQTTSLENINASYPSVRHLVAIPGNEEGVWIEFQPLNYGEVESIYSLIVMILTMLLTVATAACIWSYSNRLQLASKLVKEQTKKLRFQARHDQLTTLHNRVALEKNLKEEKQKISQGVSDGFSLLFIDLDRFKNVNDSLGHLIGDRLLREVAKRLLNITQDNHRVFRFGGDEFVVCLSGITCKVTSLTFATRYLSAISDNYIIDEHNIQLGASIGISAITDPQFTLLDIIQQADIAMYHAKESGASISFYEERMLKQVQARFNIEQELSQAVELEQLYLMYQPILKSNRVEHFEALLRWNNPNIGQVSPADFIPIAEDTNHIHRIGNWVFVEVCKQLDNWYINAENDTFPGITVNVSAKQLQSPSFVDFVKTLLSRHSFPAQKLGIEITESTLIGNENVALEALNGLRALGIRLYLDDFGTGYSSLSLLSLYPFDVLKIDRSFITDVALPDSKSSRLCSAIINLSHAIDIDVVAEGVETQVQLDWLSEKGCDYVQGFLKSRPLPKEQLVYWHRACHEKPPIREN</sequence>
<dbReference type="Proteomes" id="UP000182692">
    <property type="component" value="Unassembled WGS sequence"/>
</dbReference>
<feature type="domain" description="GGDEF" evidence="7">
    <location>
        <begin position="369"/>
        <end position="501"/>
    </location>
</feature>
<dbReference type="PROSITE" id="PS50887">
    <property type="entry name" value="GGDEF"/>
    <property type="match status" value="1"/>
</dbReference>
<name>A0A1I5R7W9_9GAMM</name>
<dbReference type="PANTHER" id="PTHR44757">
    <property type="entry name" value="DIGUANYLATE CYCLASE DGCP"/>
    <property type="match status" value="1"/>
</dbReference>
<dbReference type="InterPro" id="IPR000160">
    <property type="entry name" value="GGDEF_dom"/>
</dbReference>
<dbReference type="SMART" id="SM01079">
    <property type="entry name" value="CHASE"/>
    <property type="match status" value="1"/>
</dbReference>
<dbReference type="CDD" id="cd01948">
    <property type="entry name" value="EAL"/>
    <property type="match status" value="1"/>
</dbReference>
<dbReference type="EMBL" id="FOWR01000017">
    <property type="protein sequence ID" value="SFP54632.1"/>
    <property type="molecule type" value="Genomic_DNA"/>
</dbReference>
<dbReference type="STRING" id="1121869.SAMN03084138_02466"/>
<evidence type="ECO:0000259" key="6">
    <source>
        <dbReference type="PROSITE" id="PS50883"/>
    </source>
</evidence>
<dbReference type="InterPro" id="IPR006189">
    <property type="entry name" value="CHASE_dom"/>
</dbReference>
<keyword evidence="2 5" id="KW-0812">Transmembrane</keyword>
<gene>
    <name evidence="8" type="ORF">SAMN03084138_02466</name>
</gene>
<dbReference type="SMART" id="SM00052">
    <property type="entry name" value="EAL"/>
    <property type="match status" value="1"/>
</dbReference>
<protein>
    <submittedName>
        <fullName evidence="8">Diguanylate cyclase (GGDEF) domain-containing protein</fullName>
    </submittedName>
</protein>
<dbReference type="InterPro" id="IPR029787">
    <property type="entry name" value="Nucleotide_cyclase"/>
</dbReference>
<feature type="transmembrane region" description="Helical" evidence="5">
    <location>
        <begin position="293"/>
        <end position="316"/>
    </location>
</feature>
<keyword evidence="3 5" id="KW-1133">Transmembrane helix</keyword>
<dbReference type="SMART" id="SM00267">
    <property type="entry name" value="GGDEF"/>
    <property type="match status" value="1"/>
</dbReference>
<dbReference type="PANTHER" id="PTHR44757:SF2">
    <property type="entry name" value="BIOFILM ARCHITECTURE MAINTENANCE PROTEIN MBAA"/>
    <property type="match status" value="1"/>
</dbReference>
<dbReference type="GO" id="GO:0016020">
    <property type="term" value="C:membrane"/>
    <property type="evidence" value="ECO:0007669"/>
    <property type="project" value="UniProtKB-SubCell"/>
</dbReference>
<evidence type="ECO:0000259" key="7">
    <source>
        <dbReference type="PROSITE" id="PS50887"/>
    </source>
</evidence>
<feature type="domain" description="EAL" evidence="6">
    <location>
        <begin position="510"/>
        <end position="765"/>
    </location>
</feature>
<dbReference type="InterPro" id="IPR001633">
    <property type="entry name" value="EAL_dom"/>
</dbReference>
<dbReference type="OrthoDB" id="1316910at2"/>
<dbReference type="AlphaFoldDB" id="A0A1I5R7W9"/>
<evidence type="ECO:0000256" key="5">
    <source>
        <dbReference type="SAM" id="Phobius"/>
    </source>
</evidence>
<dbReference type="InterPro" id="IPR035919">
    <property type="entry name" value="EAL_sf"/>
</dbReference>
<reference evidence="8 9" key="1">
    <citation type="submission" date="2016-10" db="EMBL/GenBank/DDBJ databases">
        <authorList>
            <person name="de Groot N.N."/>
        </authorList>
    </citation>
    <scope>NUCLEOTIDE SEQUENCE [LARGE SCALE GENOMIC DNA]</scope>
    <source>
        <strain evidence="8 9">DSM 15893</strain>
    </source>
</reference>
<dbReference type="Gene3D" id="3.20.20.450">
    <property type="entry name" value="EAL domain"/>
    <property type="match status" value="1"/>
</dbReference>
<comment type="subcellular location">
    <subcellularLocation>
        <location evidence="1">Membrane</location>
    </subcellularLocation>
</comment>
<evidence type="ECO:0000256" key="3">
    <source>
        <dbReference type="ARBA" id="ARBA00022989"/>
    </source>
</evidence>
<dbReference type="Gene3D" id="3.30.450.350">
    <property type="entry name" value="CHASE domain"/>
    <property type="match status" value="1"/>
</dbReference>
<dbReference type="CDD" id="cd01949">
    <property type="entry name" value="GGDEF"/>
    <property type="match status" value="1"/>
</dbReference>
<proteinExistence type="predicted"/>
<dbReference type="GeneID" id="35870956"/>
<dbReference type="InterPro" id="IPR042240">
    <property type="entry name" value="CHASE_sf"/>
</dbReference>